<reference evidence="10" key="1">
    <citation type="journal article" date="2019" name="Int. J. Syst. Evol. Microbiol.">
        <title>The Global Catalogue of Microorganisms (GCM) 10K type strain sequencing project: providing services to taxonomists for standard genome sequencing and annotation.</title>
        <authorList>
            <consortium name="The Broad Institute Genomics Platform"/>
            <consortium name="The Broad Institute Genome Sequencing Center for Infectious Disease"/>
            <person name="Wu L."/>
            <person name="Ma J."/>
        </authorList>
    </citation>
    <scope>NUCLEOTIDE SEQUENCE [LARGE SCALE GENOMIC DNA]</scope>
    <source>
        <strain evidence="10">JCM 17106</strain>
    </source>
</reference>
<dbReference type="Pfam" id="PF03150">
    <property type="entry name" value="CCP_MauG"/>
    <property type="match status" value="1"/>
</dbReference>
<evidence type="ECO:0000256" key="5">
    <source>
        <dbReference type="ARBA" id="ARBA00023002"/>
    </source>
</evidence>
<evidence type="ECO:0000259" key="8">
    <source>
        <dbReference type="PROSITE" id="PS51007"/>
    </source>
</evidence>
<evidence type="ECO:0000256" key="4">
    <source>
        <dbReference type="ARBA" id="ARBA00022729"/>
    </source>
</evidence>
<keyword evidence="9" id="KW-0575">Peroxidase</keyword>
<dbReference type="PANTHER" id="PTHR30600:SF10">
    <property type="entry name" value="BLL6722 PROTEIN"/>
    <property type="match status" value="1"/>
</dbReference>
<dbReference type="InterPro" id="IPR009056">
    <property type="entry name" value="Cyt_c-like_dom"/>
</dbReference>
<comment type="subcellular location">
    <subcellularLocation>
        <location evidence="1">Cell envelope</location>
    </subcellularLocation>
</comment>
<accession>A0ABP7XEK9</accession>
<dbReference type="InterPro" id="IPR004852">
    <property type="entry name" value="Di-haem_cyt_c_peroxidsae"/>
</dbReference>
<keyword evidence="5" id="KW-0560">Oxidoreductase</keyword>
<keyword evidence="2 7" id="KW-0349">Heme</keyword>
<keyword evidence="6 7" id="KW-0408">Iron</keyword>
<evidence type="ECO:0000256" key="1">
    <source>
        <dbReference type="ARBA" id="ARBA00004196"/>
    </source>
</evidence>
<name>A0ABP7XEK9_9FLAO</name>
<dbReference type="SUPFAM" id="SSF46626">
    <property type="entry name" value="Cytochrome c"/>
    <property type="match status" value="2"/>
</dbReference>
<dbReference type="PROSITE" id="PS51007">
    <property type="entry name" value="CYTC"/>
    <property type="match status" value="1"/>
</dbReference>
<dbReference type="EMBL" id="BAABCW010000003">
    <property type="protein sequence ID" value="GAA4113399.1"/>
    <property type="molecule type" value="Genomic_DNA"/>
</dbReference>
<organism evidence="9 10">
    <name type="scientific">Aquimarina addita</name>
    <dbReference type="NCBI Taxonomy" id="870485"/>
    <lineage>
        <taxon>Bacteria</taxon>
        <taxon>Pseudomonadati</taxon>
        <taxon>Bacteroidota</taxon>
        <taxon>Flavobacteriia</taxon>
        <taxon>Flavobacteriales</taxon>
        <taxon>Flavobacteriaceae</taxon>
        <taxon>Aquimarina</taxon>
    </lineage>
</organism>
<dbReference type="Gene3D" id="1.20.1420.20">
    <property type="entry name" value="M75 peptidase, HXXE motif"/>
    <property type="match status" value="1"/>
</dbReference>
<evidence type="ECO:0000256" key="6">
    <source>
        <dbReference type="ARBA" id="ARBA00023004"/>
    </source>
</evidence>
<sequence>MKSDSILLFASILFSSLLIAVYSPKKSNTTYIEKAMGNINEQFQQDLKGFYQATEDFYSTTNSFLKTKDRNSLQESYQHLRVKANKIGFLLEYLDKEAYDKMINGAPLPKLEKKVADLTILKPKGLQVIDELIGVDSLSISEINELRTLSSKLANDVKQIKQYLSVRSISDRQFFEASRQALIRLTTLGITGFDTPGTQIGITDTKTQLATLSTYMTFYKGELTSIRKGSLLKEFNKIVAQGLAQVTHKSFEEFDRLLFIKTVVHPLYKNIRDIHLTLDYETIDEVSTYPLAVNYQATQLFQKEFLNSFYYVSIANDSNYNKIASLGKLLFYDPVLSGNNTMSCVSCHAPDKAFTDGLATSVSNTGYPLKRNAMTLNYVTFASGFFHDLRTKRLEDQFEHVVLNKDEFNSDYISIISKLKTSKTYTSLFNNAFPDYKDPIRPNNIDYALTAYVMQLNTFDSPVDHYFQGSTATLPEQVKRGFNLFTGKANCASCHFLPTFSGLVPPLYVESEAEVLGVPDANNAPWVLDDDIGRLGNGVTQDVAYFYKNAFKTPTLRNIEKTAPYMHNGVYNTLEEVMDFYNKGGGAGLGISVSHQTLSPDPLDLTQKEIADIIAFMNSLTDTTQFTPPTDIPRDFEETRINERRIIQ</sequence>
<evidence type="ECO:0000313" key="10">
    <source>
        <dbReference type="Proteomes" id="UP001500459"/>
    </source>
</evidence>
<keyword evidence="4" id="KW-0732">Signal</keyword>
<feature type="domain" description="Cytochrome c" evidence="8">
    <location>
        <begin position="476"/>
        <end position="621"/>
    </location>
</feature>
<dbReference type="InterPro" id="IPR036909">
    <property type="entry name" value="Cyt_c-like_dom_sf"/>
</dbReference>
<dbReference type="InterPro" id="IPR038352">
    <property type="entry name" value="Imelysin_sf"/>
</dbReference>
<evidence type="ECO:0000313" key="9">
    <source>
        <dbReference type="EMBL" id="GAA4113399.1"/>
    </source>
</evidence>
<evidence type="ECO:0000256" key="2">
    <source>
        <dbReference type="ARBA" id="ARBA00022617"/>
    </source>
</evidence>
<dbReference type="InterPro" id="IPR051395">
    <property type="entry name" value="Cytochrome_c_Peroxidase/MauG"/>
</dbReference>
<gene>
    <name evidence="9" type="ORF">GCM10022393_12370</name>
</gene>
<comment type="caution">
    <text evidence="9">The sequence shown here is derived from an EMBL/GenBank/DDBJ whole genome shotgun (WGS) entry which is preliminary data.</text>
</comment>
<dbReference type="RefSeq" id="WP_344925660.1">
    <property type="nucleotide sequence ID" value="NZ_BAABCW010000003.1"/>
</dbReference>
<protein>
    <submittedName>
        <fullName evidence="9">Cytochrome c peroxidase</fullName>
    </submittedName>
</protein>
<evidence type="ECO:0000256" key="3">
    <source>
        <dbReference type="ARBA" id="ARBA00022723"/>
    </source>
</evidence>
<keyword evidence="10" id="KW-1185">Reference proteome</keyword>
<evidence type="ECO:0000256" key="7">
    <source>
        <dbReference type="PROSITE-ProRule" id="PRU00433"/>
    </source>
</evidence>
<dbReference type="PANTHER" id="PTHR30600">
    <property type="entry name" value="CYTOCHROME C PEROXIDASE-RELATED"/>
    <property type="match status" value="1"/>
</dbReference>
<dbReference type="GO" id="GO:0004601">
    <property type="term" value="F:peroxidase activity"/>
    <property type="evidence" value="ECO:0007669"/>
    <property type="project" value="UniProtKB-KW"/>
</dbReference>
<proteinExistence type="predicted"/>
<dbReference type="Gene3D" id="1.10.760.10">
    <property type="entry name" value="Cytochrome c-like domain"/>
    <property type="match status" value="2"/>
</dbReference>
<dbReference type="Proteomes" id="UP001500459">
    <property type="component" value="Unassembled WGS sequence"/>
</dbReference>
<keyword evidence="3 7" id="KW-0479">Metal-binding</keyword>